<dbReference type="Pfam" id="PF07729">
    <property type="entry name" value="FCD"/>
    <property type="match status" value="1"/>
</dbReference>
<evidence type="ECO:0000313" key="7">
    <source>
        <dbReference type="Proteomes" id="UP000277294"/>
    </source>
</evidence>
<keyword evidence="2" id="KW-0238">DNA-binding</keyword>
<evidence type="ECO:0000256" key="4">
    <source>
        <dbReference type="SAM" id="MobiDB-lite"/>
    </source>
</evidence>
<evidence type="ECO:0000256" key="2">
    <source>
        <dbReference type="ARBA" id="ARBA00023125"/>
    </source>
</evidence>
<dbReference type="PANTHER" id="PTHR43537:SF49">
    <property type="entry name" value="TRANSCRIPTIONAL REGULATORY PROTEIN"/>
    <property type="match status" value="1"/>
</dbReference>
<keyword evidence="7" id="KW-1185">Reference proteome</keyword>
<feature type="domain" description="HTH gntR-type" evidence="5">
    <location>
        <begin position="2"/>
        <end position="69"/>
    </location>
</feature>
<dbReference type="InterPro" id="IPR000524">
    <property type="entry name" value="Tscrpt_reg_HTH_GntR"/>
</dbReference>
<dbReference type="CDD" id="cd07377">
    <property type="entry name" value="WHTH_GntR"/>
    <property type="match status" value="1"/>
</dbReference>
<dbReference type="GO" id="GO:0003700">
    <property type="term" value="F:DNA-binding transcription factor activity"/>
    <property type="evidence" value="ECO:0007669"/>
    <property type="project" value="InterPro"/>
</dbReference>
<dbReference type="OrthoDB" id="8680857at2"/>
<dbReference type="RefSeq" id="WP_160142339.1">
    <property type="nucleotide sequence ID" value="NZ_UWPJ01000027.1"/>
</dbReference>
<gene>
    <name evidence="6" type="primary">mcbR_6</name>
    <name evidence="6" type="ORF">PIGHUM_03565</name>
</gene>
<name>A0A3P4B798_9BURK</name>
<dbReference type="GO" id="GO:0003677">
    <property type="term" value="F:DNA binding"/>
    <property type="evidence" value="ECO:0007669"/>
    <property type="project" value="UniProtKB-KW"/>
</dbReference>
<dbReference type="SMART" id="SM00895">
    <property type="entry name" value="FCD"/>
    <property type="match status" value="1"/>
</dbReference>
<dbReference type="InterPro" id="IPR008920">
    <property type="entry name" value="TF_FadR/GntR_C"/>
</dbReference>
<dbReference type="PROSITE" id="PS50949">
    <property type="entry name" value="HTH_GNTR"/>
    <property type="match status" value="1"/>
</dbReference>
<dbReference type="InterPro" id="IPR011711">
    <property type="entry name" value="GntR_C"/>
</dbReference>
<evidence type="ECO:0000256" key="1">
    <source>
        <dbReference type="ARBA" id="ARBA00023015"/>
    </source>
</evidence>
<dbReference type="Gene3D" id="1.20.120.530">
    <property type="entry name" value="GntR ligand-binding domain-like"/>
    <property type="match status" value="1"/>
</dbReference>
<dbReference type="PRINTS" id="PR00035">
    <property type="entry name" value="HTHGNTR"/>
</dbReference>
<proteinExistence type="predicted"/>
<accession>A0A3P4B798</accession>
<dbReference type="InterPro" id="IPR036390">
    <property type="entry name" value="WH_DNA-bd_sf"/>
</dbReference>
<reference evidence="6 7" key="1">
    <citation type="submission" date="2018-10" db="EMBL/GenBank/DDBJ databases">
        <authorList>
            <person name="Criscuolo A."/>
        </authorList>
    </citation>
    <scope>NUCLEOTIDE SEQUENCE [LARGE SCALE GENOMIC DNA]</scope>
    <source>
        <strain evidence="6">DnA1</strain>
    </source>
</reference>
<feature type="region of interest" description="Disordered" evidence="4">
    <location>
        <begin position="216"/>
        <end position="243"/>
    </location>
</feature>
<dbReference type="PANTHER" id="PTHR43537">
    <property type="entry name" value="TRANSCRIPTIONAL REGULATOR, GNTR FAMILY"/>
    <property type="match status" value="1"/>
</dbReference>
<sequence length="243" mass="26714">MSTIPAKIQALISERIISGDFPPGTRLDERALAEEYKVSRTPIREALRQLAARGLAEIVPMRGVVVKQIGVKELAEILHAECELEALCARLAAESMTALERSELEYIHQRSKEHVDNGDVDGYLETNKELHRLILEGAHNQALGDMVGDIRERLSPYRQYHPAESDRLASSHASHEKIVRAILDGKGEEAFLAMRSHNAHLGNAALRAIRQAYEEAGKSAETGAPAPAKRKPAVRRRAAPAAS</sequence>
<dbReference type="SUPFAM" id="SSF46785">
    <property type="entry name" value="Winged helix' DNA-binding domain"/>
    <property type="match status" value="1"/>
</dbReference>
<dbReference type="Pfam" id="PF00392">
    <property type="entry name" value="GntR"/>
    <property type="match status" value="1"/>
</dbReference>
<dbReference type="InterPro" id="IPR036388">
    <property type="entry name" value="WH-like_DNA-bd_sf"/>
</dbReference>
<evidence type="ECO:0000259" key="5">
    <source>
        <dbReference type="PROSITE" id="PS50949"/>
    </source>
</evidence>
<keyword evidence="1" id="KW-0805">Transcription regulation</keyword>
<keyword evidence="3" id="KW-0804">Transcription</keyword>
<dbReference type="SUPFAM" id="SSF48008">
    <property type="entry name" value="GntR ligand-binding domain-like"/>
    <property type="match status" value="1"/>
</dbReference>
<dbReference type="Proteomes" id="UP000277294">
    <property type="component" value="Unassembled WGS sequence"/>
</dbReference>
<organism evidence="6 7">
    <name type="scientific">Pigmentiphaga humi</name>
    <dbReference type="NCBI Taxonomy" id="2478468"/>
    <lineage>
        <taxon>Bacteria</taxon>
        <taxon>Pseudomonadati</taxon>
        <taxon>Pseudomonadota</taxon>
        <taxon>Betaproteobacteria</taxon>
        <taxon>Burkholderiales</taxon>
        <taxon>Alcaligenaceae</taxon>
        <taxon>Pigmentiphaga</taxon>
    </lineage>
</organism>
<feature type="compositionally biased region" description="Basic residues" evidence="4">
    <location>
        <begin position="228"/>
        <end position="243"/>
    </location>
</feature>
<evidence type="ECO:0000313" key="6">
    <source>
        <dbReference type="EMBL" id="VCU71480.1"/>
    </source>
</evidence>
<protein>
    <submittedName>
        <fullName evidence="6">HTH-type transcriptional regulator McbR</fullName>
    </submittedName>
</protein>
<evidence type="ECO:0000256" key="3">
    <source>
        <dbReference type="ARBA" id="ARBA00023163"/>
    </source>
</evidence>
<dbReference type="SMART" id="SM00345">
    <property type="entry name" value="HTH_GNTR"/>
    <property type="match status" value="1"/>
</dbReference>
<dbReference type="AlphaFoldDB" id="A0A3P4B798"/>
<dbReference type="EMBL" id="UWPJ01000027">
    <property type="protein sequence ID" value="VCU71480.1"/>
    <property type="molecule type" value="Genomic_DNA"/>
</dbReference>
<dbReference type="Gene3D" id="1.10.10.10">
    <property type="entry name" value="Winged helix-like DNA-binding domain superfamily/Winged helix DNA-binding domain"/>
    <property type="match status" value="1"/>
</dbReference>